<dbReference type="STRING" id="9258.ENSOANP00000011015"/>
<dbReference type="InterPro" id="IPR039809">
    <property type="entry name" value="Chemokine_b/g/d"/>
</dbReference>
<feature type="signal peptide" evidence="8">
    <location>
        <begin position="1"/>
        <end position="44"/>
    </location>
</feature>
<evidence type="ECO:0000256" key="4">
    <source>
        <dbReference type="ARBA" id="ARBA00022525"/>
    </source>
</evidence>
<dbReference type="Ensembl" id="ENSOANT00000011017.2">
    <property type="protein sequence ID" value="ENSOANP00000011015.2"/>
    <property type="gene ID" value="ENSOANG00000006913.2"/>
</dbReference>
<dbReference type="GO" id="GO:0005615">
    <property type="term" value="C:extracellular space"/>
    <property type="evidence" value="ECO:0000318"/>
    <property type="project" value="GO_Central"/>
</dbReference>
<keyword evidence="11" id="KW-1185">Reference proteome</keyword>
<dbReference type="Gene3D" id="2.40.50.40">
    <property type="match status" value="1"/>
</dbReference>
<dbReference type="PRINTS" id="PR00437">
    <property type="entry name" value="SMALLCYTKCXC"/>
</dbReference>
<reference evidence="10" key="2">
    <citation type="submission" date="2025-08" db="UniProtKB">
        <authorList>
            <consortium name="Ensembl"/>
        </authorList>
    </citation>
    <scope>IDENTIFICATION</scope>
    <source>
        <strain evidence="10">Glennie</strain>
    </source>
</reference>
<accession>F7EQQ1</accession>
<name>F7EQQ1_ORNAN</name>
<keyword evidence="5" id="KW-1015">Disulfide bond</keyword>
<dbReference type="SMART" id="SM00199">
    <property type="entry name" value="SCY"/>
    <property type="match status" value="1"/>
</dbReference>
<dbReference type="eggNOG" id="ENOG502S7MM">
    <property type="taxonomic scope" value="Eukaryota"/>
</dbReference>
<dbReference type="GO" id="GO:0071222">
    <property type="term" value="P:cellular response to lipopolysaccharide"/>
    <property type="evidence" value="ECO:0000318"/>
    <property type="project" value="GO_Central"/>
</dbReference>
<dbReference type="GO" id="GO:0008009">
    <property type="term" value="F:chemokine activity"/>
    <property type="evidence" value="ECO:0000318"/>
    <property type="project" value="GO_Central"/>
</dbReference>
<dbReference type="RefSeq" id="XP_028928803.1">
    <property type="nucleotide sequence ID" value="XM_029072970.2"/>
</dbReference>
<feature type="region of interest" description="Disordered" evidence="7">
    <location>
        <begin position="1"/>
        <end position="21"/>
    </location>
</feature>
<dbReference type="InterPro" id="IPR001089">
    <property type="entry name" value="Chemokine_CXC"/>
</dbReference>
<dbReference type="FunCoup" id="F7EQQ1">
    <property type="interactions" value="783"/>
</dbReference>
<protein>
    <recommendedName>
        <fullName evidence="6">C-X-C motif chemokine</fullName>
    </recommendedName>
</protein>
<keyword evidence="8" id="KW-0732">Signal</keyword>
<dbReference type="GO" id="GO:0045236">
    <property type="term" value="F:CXCR chemokine receptor binding"/>
    <property type="evidence" value="ECO:0000318"/>
    <property type="project" value="GO_Central"/>
</dbReference>
<dbReference type="PROSITE" id="PS00471">
    <property type="entry name" value="SMALL_CYTOKINES_CXC"/>
    <property type="match status" value="1"/>
</dbReference>
<dbReference type="OMA" id="KAYPQQF"/>
<evidence type="ECO:0000256" key="6">
    <source>
        <dbReference type="RuleBase" id="RU361149"/>
    </source>
</evidence>
<evidence type="ECO:0000256" key="7">
    <source>
        <dbReference type="SAM" id="MobiDB-lite"/>
    </source>
</evidence>
<comment type="subcellular location">
    <subcellularLocation>
        <location evidence="1 6">Secreted</location>
    </subcellularLocation>
</comment>
<evidence type="ECO:0000256" key="1">
    <source>
        <dbReference type="ARBA" id="ARBA00004613"/>
    </source>
</evidence>
<dbReference type="GO" id="GO:0061844">
    <property type="term" value="P:antimicrobial humoral immune response mediated by antimicrobial peptide"/>
    <property type="evidence" value="ECO:0000318"/>
    <property type="project" value="GO_Central"/>
</dbReference>
<dbReference type="InterPro" id="IPR018048">
    <property type="entry name" value="Chemokine_CXC_CS"/>
</dbReference>
<dbReference type="Pfam" id="PF00048">
    <property type="entry name" value="IL8"/>
    <property type="match status" value="1"/>
</dbReference>
<dbReference type="GeneTree" id="ENSGT00940000162749"/>
<dbReference type="GO" id="GO:0006954">
    <property type="term" value="P:inflammatory response"/>
    <property type="evidence" value="ECO:0000318"/>
    <property type="project" value="GO_Central"/>
</dbReference>
<comment type="similarity">
    <text evidence="2 6">Belongs to the intercrine alpha (chemokine CxC) family.</text>
</comment>
<evidence type="ECO:0000256" key="8">
    <source>
        <dbReference type="SAM" id="SignalP"/>
    </source>
</evidence>
<feature type="chain" id="PRO_5027906804" description="C-X-C motif chemokine" evidence="8">
    <location>
        <begin position="45"/>
        <end position="118"/>
    </location>
</feature>
<evidence type="ECO:0000256" key="5">
    <source>
        <dbReference type="ARBA" id="ARBA00023157"/>
    </source>
</evidence>
<keyword evidence="4 6" id="KW-0964">Secreted</keyword>
<dbReference type="GeneID" id="100080367"/>
<reference evidence="10" key="3">
    <citation type="submission" date="2025-09" db="UniProtKB">
        <authorList>
            <consortium name="Ensembl"/>
        </authorList>
    </citation>
    <scope>IDENTIFICATION</scope>
    <source>
        <strain evidence="10">Glennie</strain>
    </source>
</reference>
<dbReference type="InterPro" id="IPR036048">
    <property type="entry name" value="Interleukin_8-like_sf"/>
</dbReference>
<keyword evidence="6" id="KW-0145">Chemotaxis</keyword>
<dbReference type="PRINTS" id="PR00436">
    <property type="entry name" value="INTERLEUKIN8"/>
</dbReference>
<dbReference type="PANTHER" id="PTHR12015">
    <property type="entry name" value="SMALL INDUCIBLE CYTOKINE A"/>
    <property type="match status" value="1"/>
</dbReference>
<evidence type="ECO:0000313" key="11">
    <source>
        <dbReference type="Proteomes" id="UP000002279"/>
    </source>
</evidence>
<proteinExistence type="inferred from homology"/>
<dbReference type="FunFam" id="2.40.50.40:FF:000004">
    <property type="entry name" value="C-X-C motif chemokine"/>
    <property type="match status" value="1"/>
</dbReference>
<feature type="domain" description="Chemokine interleukin-8-like" evidence="9">
    <location>
        <begin position="54"/>
        <end position="114"/>
    </location>
</feature>
<dbReference type="GO" id="GO:0030593">
    <property type="term" value="P:neutrophil chemotaxis"/>
    <property type="evidence" value="ECO:0000318"/>
    <property type="project" value="GO_Central"/>
</dbReference>
<keyword evidence="3 6" id="KW-0202">Cytokine</keyword>
<dbReference type="Proteomes" id="UP000002279">
    <property type="component" value="Chromosome 10"/>
</dbReference>
<dbReference type="CDD" id="cd00273">
    <property type="entry name" value="Chemokine_CXC"/>
    <property type="match status" value="1"/>
</dbReference>
<dbReference type="InterPro" id="IPR001811">
    <property type="entry name" value="Chemokine_IL8-like_dom"/>
</dbReference>
<sequence>MSRSLDLPSSSSSRSPSPGLPQKLPLLLLPLLLLLHVSAQRAQAAPQQLLLPSELRCKCVRVTQGIHHSKIQNVEVIPAGPHCSEVEVIATLKNSQIVCLNPQAPLVKKLIKKLLNKN</sequence>
<dbReference type="Bgee" id="ENSOANG00000006913">
    <property type="expression patterns" value="Expressed in fibroblast and 4 other cell types or tissues"/>
</dbReference>
<evidence type="ECO:0000313" key="10">
    <source>
        <dbReference type="Ensembl" id="ENSOANP00000011015.2"/>
    </source>
</evidence>
<dbReference type="InParanoid" id="F7EQQ1"/>
<dbReference type="HOGENOM" id="CLU_143902_3_1_1"/>
<dbReference type="InterPro" id="IPR033899">
    <property type="entry name" value="CXC_Chemokine_domain"/>
</dbReference>
<reference evidence="10 11" key="1">
    <citation type="journal article" date="2008" name="Nature">
        <title>Genome analysis of the platypus reveals unique signatures of evolution.</title>
        <authorList>
            <person name="Warren W.C."/>
            <person name="Hillier L.W."/>
            <person name="Marshall Graves J.A."/>
            <person name="Birney E."/>
            <person name="Ponting C.P."/>
            <person name="Grutzner F."/>
            <person name="Belov K."/>
            <person name="Miller W."/>
            <person name="Clarke L."/>
            <person name="Chinwalla A.T."/>
            <person name="Yang S.P."/>
            <person name="Heger A."/>
            <person name="Locke D.P."/>
            <person name="Miethke P."/>
            <person name="Waters P.D."/>
            <person name="Veyrunes F."/>
            <person name="Fulton L."/>
            <person name="Fulton B."/>
            <person name="Graves T."/>
            <person name="Wallis J."/>
            <person name="Puente X.S."/>
            <person name="Lopez-Otin C."/>
            <person name="Ordonez G.R."/>
            <person name="Eichler E.E."/>
            <person name="Chen L."/>
            <person name="Cheng Z."/>
            <person name="Deakin J.E."/>
            <person name="Alsop A."/>
            <person name="Thompson K."/>
            <person name="Kirby P."/>
            <person name="Papenfuss A.T."/>
            <person name="Wakefield M.J."/>
            <person name="Olender T."/>
            <person name="Lancet D."/>
            <person name="Huttley G.A."/>
            <person name="Smit A.F."/>
            <person name="Pask A."/>
            <person name="Temple-Smith P."/>
            <person name="Batzer M.A."/>
            <person name="Walker J.A."/>
            <person name="Konkel M.K."/>
            <person name="Harris R.S."/>
            <person name="Whittington C.M."/>
            <person name="Wong E.S."/>
            <person name="Gemmell N.J."/>
            <person name="Buschiazzo E."/>
            <person name="Vargas Jentzsch I.M."/>
            <person name="Merkel A."/>
            <person name="Schmitz J."/>
            <person name="Zemann A."/>
            <person name="Churakov G."/>
            <person name="Kriegs J.O."/>
            <person name="Brosius J."/>
            <person name="Murchison E.P."/>
            <person name="Sachidanandam R."/>
            <person name="Smith C."/>
            <person name="Hannon G.J."/>
            <person name="Tsend-Ayush E."/>
            <person name="McMillan D."/>
            <person name="Attenborough R."/>
            <person name="Rens W."/>
            <person name="Ferguson-Smith M."/>
            <person name="Lefevre C.M."/>
            <person name="Sharp J.A."/>
            <person name="Nicholas K.R."/>
            <person name="Ray D.A."/>
            <person name="Kube M."/>
            <person name="Reinhardt R."/>
            <person name="Pringle T.H."/>
            <person name="Taylor J."/>
            <person name="Jones R.C."/>
            <person name="Nixon B."/>
            <person name="Dacheux J.L."/>
            <person name="Niwa H."/>
            <person name="Sekita Y."/>
            <person name="Huang X."/>
            <person name="Stark A."/>
            <person name="Kheradpour P."/>
            <person name="Kellis M."/>
            <person name="Flicek P."/>
            <person name="Chen Y."/>
            <person name="Webber C."/>
            <person name="Hardison R."/>
            <person name="Nelson J."/>
            <person name="Hallsworth-Pepin K."/>
            <person name="Delehaunty K."/>
            <person name="Markovic C."/>
            <person name="Minx P."/>
            <person name="Feng Y."/>
            <person name="Kremitzki C."/>
            <person name="Mitreva M."/>
            <person name="Glasscock J."/>
            <person name="Wylie T."/>
            <person name="Wohldmann P."/>
            <person name="Thiru P."/>
            <person name="Nhan M.N."/>
            <person name="Pohl C.S."/>
            <person name="Smith S.M."/>
            <person name="Hou S."/>
            <person name="Nefedov M."/>
            <person name="de Jong P.J."/>
            <person name="Renfree M.B."/>
            <person name="Mardis E.R."/>
            <person name="Wilson R.K."/>
        </authorList>
    </citation>
    <scope>NUCLEOTIDE SEQUENCE [LARGE SCALE GENOMIC DNA]</scope>
    <source>
        <strain evidence="10 11">Glennie</strain>
    </source>
</reference>
<dbReference type="PANTHER" id="PTHR12015:SF201">
    <property type="entry name" value="C-X-C MOTIF CHEMOKINE 6"/>
    <property type="match status" value="1"/>
</dbReference>
<dbReference type="KEGG" id="oaa:100080367"/>
<organism evidence="10 11">
    <name type="scientific">Ornithorhynchus anatinus</name>
    <name type="common">Duckbill platypus</name>
    <dbReference type="NCBI Taxonomy" id="9258"/>
    <lineage>
        <taxon>Eukaryota</taxon>
        <taxon>Metazoa</taxon>
        <taxon>Chordata</taxon>
        <taxon>Craniata</taxon>
        <taxon>Vertebrata</taxon>
        <taxon>Euteleostomi</taxon>
        <taxon>Mammalia</taxon>
        <taxon>Monotremata</taxon>
        <taxon>Ornithorhynchidae</taxon>
        <taxon>Ornithorhynchus</taxon>
    </lineage>
</organism>
<evidence type="ECO:0000259" key="9">
    <source>
        <dbReference type="SMART" id="SM00199"/>
    </source>
</evidence>
<evidence type="ECO:0000256" key="2">
    <source>
        <dbReference type="ARBA" id="ARBA00010665"/>
    </source>
</evidence>
<gene>
    <name evidence="10" type="primary">LOC100080367</name>
</gene>
<dbReference type="SUPFAM" id="SSF54117">
    <property type="entry name" value="Interleukin 8-like chemokines"/>
    <property type="match status" value="1"/>
</dbReference>
<evidence type="ECO:0000256" key="3">
    <source>
        <dbReference type="ARBA" id="ARBA00022514"/>
    </source>
</evidence>
<dbReference type="OrthoDB" id="8872899at2759"/>
<dbReference type="AlphaFoldDB" id="F7EQQ1"/>